<dbReference type="GeneID" id="8247901"/>
<proteinExistence type="predicted"/>
<organism evidence="4 5">
    <name type="scientific">Micromonas commoda (strain RCC299 / NOUM17 / CCMP2709)</name>
    <name type="common">Picoplanktonic green alga</name>
    <dbReference type="NCBI Taxonomy" id="296587"/>
    <lineage>
        <taxon>Eukaryota</taxon>
        <taxon>Viridiplantae</taxon>
        <taxon>Chlorophyta</taxon>
        <taxon>Mamiellophyceae</taxon>
        <taxon>Mamiellales</taxon>
        <taxon>Mamiellaceae</taxon>
        <taxon>Micromonas</taxon>
    </lineage>
</organism>
<keyword evidence="3" id="KW-0732">Signal</keyword>
<feature type="compositionally biased region" description="Low complexity" evidence="2">
    <location>
        <begin position="104"/>
        <end position="121"/>
    </location>
</feature>
<dbReference type="AlphaFoldDB" id="C1FJ10"/>
<evidence type="ECO:0000256" key="1">
    <source>
        <dbReference type="SAM" id="Coils"/>
    </source>
</evidence>
<accession>C1FJ10</accession>
<evidence type="ECO:0000313" key="4">
    <source>
        <dbReference type="EMBL" id="ACO70273.1"/>
    </source>
</evidence>
<feature type="region of interest" description="Disordered" evidence="2">
    <location>
        <begin position="309"/>
        <end position="330"/>
    </location>
</feature>
<feature type="chain" id="PRO_5002909378" evidence="3">
    <location>
        <begin position="29"/>
        <end position="330"/>
    </location>
</feature>
<keyword evidence="1" id="KW-0175">Coiled coil</keyword>
<evidence type="ECO:0000256" key="3">
    <source>
        <dbReference type="SAM" id="SignalP"/>
    </source>
</evidence>
<dbReference type="RefSeq" id="XP_002509015.1">
    <property type="nucleotide sequence ID" value="XM_002508969.1"/>
</dbReference>
<dbReference type="InParanoid" id="C1FJ10"/>
<dbReference type="KEGG" id="mis:MICPUN_109286"/>
<protein>
    <submittedName>
        <fullName evidence="4">Uncharacterized protein</fullName>
    </submittedName>
</protein>
<name>C1FJ10_MICCC</name>
<dbReference type="Proteomes" id="UP000002009">
    <property type="component" value="Chromosome 12"/>
</dbReference>
<evidence type="ECO:0000256" key="2">
    <source>
        <dbReference type="SAM" id="MobiDB-lite"/>
    </source>
</evidence>
<evidence type="ECO:0000313" key="5">
    <source>
        <dbReference type="Proteomes" id="UP000002009"/>
    </source>
</evidence>
<gene>
    <name evidence="4" type="ORF">MICPUN_109286</name>
</gene>
<reference evidence="4 5" key="1">
    <citation type="journal article" date="2009" name="Science">
        <title>Green evolution and dynamic adaptations revealed by genomes of the marine picoeukaryotes Micromonas.</title>
        <authorList>
            <person name="Worden A.Z."/>
            <person name="Lee J.H."/>
            <person name="Mock T."/>
            <person name="Rouze P."/>
            <person name="Simmons M.P."/>
            <person name="Aerts A.L."/>
            <person name="Allen A.E."/>
            <person name="Cuvelier M.L."/>
            <person name="Derelle E."/>
            <person name="Everett M.V."/>
            <person name="Foulon E."/>
            <person name="Grimwood J."/>
            <person name="Gundlach H."/>
            <person name="Henrissat B."/>
            <person name="Napoli C."/>
            <person name="McDonald S.M."/>
            <person name="Parker M.S."/>
            <person name="Rombauts S."/>
            <person name="Salamov A."/>
            <person name="Von Dassow P."/>
            <person name="Badger J.H."/>
            <person name="Coutinho P.M."/>
            <person name="Demir E."/>
            <person name="Dubchak I."/>
            <person name="Gentemann C."/>
            <person name="Eikrem W."/>
            <person name="Gready J.E."/>
            <person name="John U."/>
            <person name="Lanier W."/>
            <person name="Lindquist E.A."/>
            <person name="Lucas S."/>
            <person name="Mayer K.F."/>
            <person name="Moreau H."/>
            <person name="Not F."/>
            <person name="Otillar R."/>
            <person name="Panaud O."/>
            <person name="Pangilinan J."/>
            <person name="Paulsen I."/>
            <person name="Piegu B."/>
            <person name="Poliakov A."/>
            <person name="Robbens S."/>
            <person name="Schmutz J."/>
            <person name="Toulza E."/>
            <person name="Wyss T."/>
            <person name="Zelensky A."/>
            <person name="Zhou K."/>
            <person name="Armbrust E.V."/>
            <person name="Bhattacharya D."/>
            <person name="Goodenough U.W."/>
            <person name="Van de Peer Y."/>
            <person name="Grigoriev I.V."/>
        </authorList>
    </citation>
    <scope>NUCLEOTIDE SEQUENCE [LARGE SCALE GENOMIC DNA]</scope>
    <source>
        <strain evidence="5">RCC299 / NOUM17</strain>
    </source>
</reference>
<feature type="coiled-coil region" evidence="1">
    <location>
        <begin position="177"/>
        <end position="231"/>
    </location>
</feature>
<feature type="signal peptide" evidence="3">
    <location>
        <begin position="1"/>
        <end position="28"/>
    </location>
</feature>
<feature type="region of interest" description="Disordered" evidence="2">
    <location>
        <begin position="75"/>
        <end position="157"/>
    </location>
</feature>
<keyword evidence="5" id="KW-1185">Reference proteome</keyword>
<sequence length="330" mass="34132">MMLSSRHTRLALALLAMLIAALAHPAAAQSVAKIPTRHVEGGDAVAALALPRRPIAPLVNDPTIVDQDAIPVAASTATDGPAPRAAMGEAQETPALHPMRPMRPADATTTAAGEAAPALTPIRPAVVDPTPAQTERVAAKPDPSQLHPMRPLRPMRPVATTSSDVANVGLDESRVSKVDAVQAVAAAEVALEKAEEATDGVKRDPEAQGLLHEAERVLAKAEMEAEMEDGDVQADMGGREIGKDGEGAGGSGAGMENNREYDRWYSTTPPWVLATCAGVGAGLVLIVFQTVCQGVNRGCEGAPEVRSLVSDDYAKPPPPSKYGAAGTTPV</sequence>
<dbReference type="EMBL" id="CP001577">
    <property type="protein sequence ID" value="ACO70273.1"/>
    <property type="molecule type" value="Genomic_DNA"/>
</dbReference>